<dbReference type="eggNOG" id="COG2885">
    <property type="taxonomic scope" value="Bacteria"/>
</dbReference>
<evidence type="ECO:0000313" key="6">
    <source>
        <dbReference type="EMBL" id="ADB39996.1"/>
    </source>
</evidence>
<dbReference type="InterPro" id="IPR006664">
    <property type="entry name" value="OMP_bac"/>
</dbReference>
<evidence type="ECO:0000256" key="1">
    <source>
        <dbReference type="ARBA" id="ARBA00004442"/>
    </source>
</evidence>
<dbReference type="AlphaFoldDB" id="D2QIS0"/>
<evidence type="ECO:0000256" key="2">
    <source>
        <dbReference type="ARBA" id="ARBA00023136"/>
    </source>
</evidence>
<keyword evidence="2 4" id="KW-0472">Membrane</keyword>
<evidence type="ECO:0000313" key="7">
    <source>
        <dbReference type="Proteomes" id="UP000002028"/>
    </source>
</evidence>
<dbReference type="PANTHER" id="PTHR30329:SF21">
    <property type="entry name" value="LIPOPROTEIN YIAD-RELATED"/>
    <property type="match status" value="1"/>
</dbReference>
<sequence length="145" mass="15634">MARLIGCLLGIMICSCTDAIAQARPQTGALLPLSITILYFDQSSPVLRPGVKTTLDSLAQVLVEQPALIATVTGYTDLIGKRELNLALAEYRAKAVGSYLAQRGVRKDRIIANWEGPDKKATTTGSEGVNTIGRRVVVQLLPREQ</sequence>
<dbReference type="CDD" id="cd07185">
    <property type="entry name" value="OmpA_C-like"/>
    <property type="match status" value="1"/>
</dbReference>
<dbReference type="Pfam" id="PF00691">
    <property type="entry name" value="OmpA"/>
    <property type="match status" value="1"/>
</dbReference>
<proteinExistence type="predicted"/>
<reference evidence="6 7" key="1">
    <citation type="journal article" date="2010" name="Stand. Genomic Sci.">
        <title>Complete genome sequence of Spirosoma linguale type strain (1).</title>
        <authorList>
            <person name="Lail K."/>
            <person name="Sikorski J."/>
            <person name="Saunders E."/>
            <person name="Lapidus A."/>
            <person name="Glavina Del Rio T."/>
            <person name="Copeland A."/>
            <person name="Tice H."/>
            <person name="Cheng J.-F."/>
            <person name="Lucas S."/>
            <person name="Nolan M."/>
            <person name="Bruce D."/>
            <person name="Goodwin L."/>
            <person name="Pitluck S."/>
            <person name="Ivanova N."/>
            <person name="Mavromatis K."/>
            <person name="Ovchinnikova G."/>
            <person name="Pati A."/>
            <person name="Chen A."/>
            <person name="Palaniappan K."/>
            <person name="Land M."/>
            <person name="Hauser L."/>
            <person name="Chang Y.-J."/>
            <person name="Jeffries C.D."/>
            <person name="Chain P."/>
            <person name="Brettin T."/>
            <person name="Detter J.C."/>
            <person name="Schuetze A."/>
            <person name="Rohde M."/>
            <person name="Tindall B.J."/>
            <person name="Goeker M."/>
            <person name="Bristow J."/>
            <person name="Eisen J.A."/>
            <person name="Markowitz V."/>
            <person name="Hugenholtz P."/>
            <person name="Kyrpides N.C."/>
            <person name="Klenk H.-P."/>
            <person name="Chen F."/>
        </authorList>
    </citation>
    <scope>NUCLEOTIDE SEQUENCE [LARGE SCALE GENOMIC DNA]</scope>
    <source>
        <strain evidence="7">ATCC 33905 / DSM 74 / LMG 10896 / Claus 1</strain>
    </source>
</reference>
<accession>D2QIS0</accession>
<evidence type="ECO:0000256" key="4">
    <source>
        <dbReference type="PROSITE-ProRule" id="PRU00473"/>
    </source>
</evidence>
<feature type="domain" description="OmpA-like" evidence="5">
    <location>
        <begin position="27"/>
        <end position="144"/>
    </location>
</feature>
<keyword evidence="7" id="KW-1185">Reference proteome</keyword>
<dbReference type="GO" id="GO:0009279">
    <property type="term" value="C:cell outer membrane"/>
    <property type="evidence" value="ECO:0007669"/>
    <property type="project" value="UniProtKB-SubCell"/>
</dbReference>
<dbReference type="PROSITE" id="PS51123">
    <property type="entry name" value="OMPA_2"/>
    <property type="match status" value="1"/>
</dbReference>
<protein>
    <submittedName>
        <fullName evidence="6">OmpA/MotB domain protein</fullName>
    </submittedName>
</protein>
<evidence type="ECO:0000259" key="5">
    <source>
        <dbReference type="PROSITE" id="PS51123"/>
    </source>
</evidence>
<dbReference type="Gene3D" id="3.30.1330.60">
    <property type="entry name" value="OmpA-like domain"/>
    <property type="match status" value="1"/>
</dbReference>
<name>D2QIS0_SPILD</name>
<dbReference type="PRINTS" id="PR01021">
    <property type="entry name" value="OMPADOMAIN"/>
</dbReference>
<dbReference type="STRING" id="504472.Slin_4006"/>
<dbReference type="SUPFAM" id="SSF103088">
    <property type="entry name" value="OmpA-like"/>
    <property type="match status" value="1"/>
</dbReference>
<dbReference type="KEGG" id="sli:Slin_4006"/>
<dbReference type="HOGENOM" id="CLU_1833961_0_0_10"/>
<dbReference type="EMBL" id="CP001769">
    <property type="protein sequence ID" value="ADB39996.1"/>
    <property type="molecule type" value="Genomic_DNA"/>
</dbReference>
<evidence type="ECO:0000256" key="3">
    <source>
        <dbReference type="ARBA" id="ARBA00023237"/>
    </source>
</evidence>
<dbReference type="Proteomes" id="UP000002028">
    <property type="component" value="Chromosome"/>
</dbReference>
<dbReference type="InterPro" id="IPR006665">
    <property type="entry name" value="OmpA-like"/>
</dbReference>
<dbReference type="InterPro" id="IPR036737">
    <property type="entry name" value="OmpA-like_sf"/>
</dbReference>
<keyword evidence="3" id="KW-0998">Cell outer membrane</keyword>
<organism evidence="6 7">
    <name type="scientific">Spirosoma linguale (strain ATCC 33905 / DSM 74 / LMG 10896 / Claus 1)</name>
    <dbReference type="NCBI Taxonomy" id="504472"/>
    <lineage>
        <taxon>Bacteria</taxon>
        <taxon>Pseudomonadati</taxon>
        <taxon>Bacteroidota</taxon>
        <taxon>Cytophagia</taxon>
        <taxon>Cytophagales</taxon>
        <taxon>Cytophagaceae</taxon>
        <taxon>Spirosoma</taxon>
    </lineage>
</organism>
<dbReference type="RefSeq" id="WP_012928507.1">
    <property type="nucleotide sequence ID" value="NC_013730.1"/>
</dbReference>
<gene>
    <name evidence="6" type="ordered locus">Slin_4006</name>
</gene>
<dbReference type="InterPro" id="IPR050330">
    <property type="entry name" value="Bact_OuterMem_StrucFunc"/>
</dbReference>
<dbReference type="PANTHER" id="PTHR30329">
    <property type="entry name" value="STATOR ELEMENT OF FLAGELLAR MOTOR COMPLEX"/>
    <property type="match status" value="1"/>
</dbReference>
<dbReference type="PROSITE" id="PS51257">
    <property type="entry name" value="PROKAR_LIPOPROTEIN"/>
    <property type="match status" value="1"/>
</dbReference>
<comment type="subcellular location">
    <subcellularLocation>
        <location evidence="1">Cell outer membrane</location>
    </subcellularLocation>
</comment>